<evidence type="ECO:0000256" key="1">
    <source>
        <dbReference type="ARBA" id="ARBA00004651"/>
    </source>
</evidence>
<dbReference type="OrthoDB" id="9808619at2"/>
<dbReference type="PROSITE" id="PS50928">
    <property type="entry name" value="ABC_TM1"/>
    <property type="match status" value="1"/>
</dbReference>
<dbReference type="EMBL" id="VFQC01000003">
    <property type="protein sequence ID" value="TQN27728.1"/>
    <property type="molecule type" value="Genomic_DNA"/>
</dbReference>
<proteinExistence type="inferred from homology"/>
<comment type="similarity">
    <text evidence="2">Belongs to the binding-protein-dependent transport system permease family. CysTW subfamily.</text>
</comment>
<dbReference type="AlphaFoldDB" id="A0A543N7D8"/>
<feature type="transmembrane region" description="Helical" evidence="8">
    <location>
        <begin position="7"/>
        <end position="32"/>
    </location>
</feature>
<keyword evidence="11" id="KW-1185">Reference proteome</keyword>
<evidence type="ECO:0000259" key="9">
    <source>
        <dbReference type="PROSITE" id="PS50928"/>
    </source>
</evidence>
<dbReference type="SUPFAM" id="SSF161098">
    <property type="entry name" value="MetI-like"/>
    <property type="match status" value="1"/>
</dbReference>
<keyword evidence="3 8" id="KW-0813">Transport</keyword>
<comment type="caution">
    <text evidence="10">The sequence shown here is derived from an EMBL/GenBank/DDBJ whole genome shotgun (WGS) entry which is preliminary data.</text>
</comment>
<keyword evidence="6 8" id="KW-1133">Transmembrane helix</keyword>
<accession>A0A543N7D8</accession>
<evidence type="ECO:0000256" key="7">
    <source>
        <dbReference type="ARBA" id="ARBA00023136"/>
    </source>
</evidence>
<feature type="transmembrane region" description="Helical" evidence="8">
    <location>
        <begin position="100"/>
        <end position="121"/>
    </location>
</feature>
<comment type="subcellular location">
    <subcellularLocation>
        <location evidence="1 8">Cell membrane</location>
        <topology evidence="1 8">Multi-pass membrane protein</topology>
    </subcellularLocation>
</comment>
<keyword evidence="5 8" id="KW-0812">Transmembrane</keyword>
<dbReference type="GO" id="GO:0005886">
    <property type="term" value="C:plasma membrane"/>
    <property type="evidence" value="ECO:0007669"/>
    <property type="project" value="UniProtKB-SubCell"/>
</dbReference>
<evidence type="ECO:0000256" key="2">
    <source>
        <dbReference type="ARBA" id="ARBA00007069"/>
    </source>
</evidence>
<feature type="transmembrane region" description="Helical" evidence="8">
    <location>
        <begin position="67"/>
        <end position="88"/>
    </location>
</feature>
<dbReference type="Proteomes" id="UP000317422">
    <property type="component" value="Unassembled WGS sequence"/>
</dbReference>
<evidence type="ECO:0000256" key="3">
    <source>
        <dbReference type="ARBA" id="ARBA00022448"/>
    </source>
</evidence>
<evidence type="ECO:0000256" key="4">
    <source>
        <dbReference type="ARBA" id="ARBA00022475"/>
    </source>
</evidence>
<dbReference type="CDD" id="cd06261">
    <property type="entry name" value="TM_PBP2"/>
    <property type="match status" value="1"/>
</dbReference>
<protein>
    <submittedName>
        <fullName evidence="10">Spermidine/putrescine transport system permease protein</fullName>
    </submittedName>
</protein>
<feature type="domain" description="ABC transmembrane type-1" evidence="9">
    <location>
        <begin position="63"/>
        <end position="269"/>
    </location>
</feature>
<dbReference type="PANTHER" id="PTHR42929">
    <property type="entry name" value="INNER MEMBRANE ABC TRANSPORTER PERMEASE PROTEIN YDCU-RELATED-RELATED"/>
    <property type="match status" value="1"/>
</dbReference>
<dbReference type="Pfam" id="PF00528">
    <property type="entry name" value="BPD_transp_1"/>
    <property type="match status" value="1"/>
</dbReference>
<dbReference type="RefSeq" id="WP_141926147.1">
    <property type="nucleotide sequence ID" value="NZ_VFQC01000003.1"/>
</dbReference>
<dbReference type="InterPro" id="IPR035906">
    <property type="entry name" value="MetI-like_sf"/>
</dbReference>
<evidence type="ECO:0000313" key="11">
    <source>
        <dbReference type="Proteomes" id="UP000317422"/>
    </source>
</evidence>
<organism evidence="10 11">
    <name type="scientific">Haloactinospora alba</name>
    <dbReference type="NCBI Taxonomy" id="405555"/>
    <lineage>
        <taxon>Bacteria</taxon>
        <taxon>Bacillati</taxon>
        <taxon>Actinomycetota</taxon>
        <taxon>Actinomycetes</taxon>
        <taxon>Streptosporangiales</taxon>
        <taxon>Nocardiopsidaceae</taxon>
        <taxon>Haloactinospora</taxon>
    </lineage>
</organism>
<evidence type="ECO:0000256" key="8">
    <source>
        <dbReference type="RuleBase" id="RU363032"/>
    </source>
</evidence>
<keyword evidence="7 8" id="KW-0472">Membrane</keyword>
<feature type="transmembrane region" description="Helical" evidence="8">
    <location>
        <begin position="141"/>
        <end position="171"/>
    </location>
</feature>
<reference evidence="10 11" key="1">
    <citation type="submission" date="2019-06" db="EMBL/GenBank/DDBJ databases">
        <title>Sequencing the genomes of 1000 actinobacteria strains.</title>
        <authorList>
            <person name="Klenk H.-P."/>
        </authorList>
    </citation>
    <scope>NUCLEOTIDE SEQUENCE [LARGE SCALE GENOMIC DNA]</scope>
    <source>
        <strain evidence="10 11">DSM 45015</strain>
    </source>
</reference>
<feature type="transmembrane region" description="Helical" evidence="8">
    <location>
        <begin position="250"/>
        <end position="270"/>
    </location>
</feature>
<keyword evidence="4" id="KW-1003">Cell membrane</keyword>
<name>A0A543N7D8_9ACTN</name>
<dbReference type="InterPro" id="IPR000515">
    <property type="entry name" value="MetI-like"/>
</dbReference>
<feature type="transmembrane region" description="Helical" evidence="8">
    <location>
        <begin position="192"/>
        <end position="214"/>
    </location>
</feature>
<evidence type="ECO:0000313" key="10">
    <source>
        <dbReference type="EMBL" id="TQN27728.1"/>
    </source>
</evidence>
<dbReference type="PANTHER" id="PTHR42929:SF1">
    <property type="entry name" value="INNER MEMBRANE ABC TRANSPORTER PERMEASE PROTEIN YDCU-RELATED"/>
    <property type="match status" value="1"/>
</dbReference>
<gene>
    <name evidence="10" type="ORF">FHX37_4457</name>
</gene>
<sequence>MRTRRAPYFLVLPAWIWLAIFFVVPICGMLSVSTMSGNVIDGFRNTLAVGNYAEAVATYWPQLLRSLFYGFCATALCIAVGYPVAYWVSFNGGAHKSTYLLLLLLPFFVPQVLRTINWKFTLADDGVLFGTVKDLGMLPEGFHVLSTALAVICGLAYNFLPFMVLPIYAVLERVDHRVVEAAYDLYATRVQAFVRVVLPISLPGVFAGVLMVFVPTSADYVSASVLGGTHTTMIGNIIRTQYLVNNSYPLAAAITFVLMAILLIGIFSYARALGTEQVMEVQAK</sequence>
<dbReference type="GO" id="GO:0055085">
    <property type="term" value="P:transmembrane transport"/>
    <property type="evidence" value="ECO:0007669"/>
    <property type="project" value="InterPro"/>
</dbReference>
<evidence type="ECO:0000256" key="6">
    <source>
        <dbReference type="ARBA" id="ARBA00022989"/>
    </source>
</evidence>
<evidence type="ECO:0000256" key="5">
    <source>
        <dbReference type="ARBA" id="ARBA00022692"/>
    </source>
</evidence>
<dbReference type="Gene3D" id="1.10.3720.10">
    <property type="entry name" value="MetI-like"/>
    <property type="match status" value="1"/>
</dbReference>